<organism evidence="1 2">
    <name type="scientific">Salix viminalis</name>
    <name type="common">Common osier</name>
    <name type="synonym">Basket willow</name>
    <dbReference type="NCBI Taxonomy" id="40686"/>
    <lineage>
        <taxon>Eukaryota</taxon>
        <taxon>Viridiplantae</taxon>
        <taxon>Streptophyta</taxon>
        <taxon>Embryophyta</taxon>
        <taxon>Tracheophyta</taxon>
        <taxon>Spermatophyta</taxon>
        <taxon>Magnoliopsida</taxon>
        <taxon>eudicotyledons</taxon>
        <taxon>Gunneridae</taxon>
        <taxon>Pentapetalae</taxon>
        <taxon>rosids</taxon>
        <taxon>fabids</taxon>
        <taxon>Malpighiales</taxon>
        <taxon>Salicaceae</taxon>
        <taxon>Saliceae</taxon>
        <taxon>Salix</taxon>
    </lineage>
</organism>
<dbReference type="EMBL" id="JAPFFL010000008">
    <property type="protein sequence ID" value="KAJ6707697.1"/>
    <property type="molecule type" value="Genomic_DNA"/>
</dbReference>
<name>A0A9Q0QJ80_SALVM</name>
<reference evidence="1" key="1">
    <citation type="submission" date="2022-11" db="EMBL/GenBank/DDBJ databases">
        <authorList>
            <person name="Hyden B.L."/>
            <person name="Feng K."/>
            <person name="Yates T."/>
            <person name="Jawdy S."/>
            <person name="Smart L.B."/>
            <person name="Muchero W."/>
        </authorList>
    </citation>
    <scope>NUCLEOTIDE SEQUENCE</scope>
    <source>
        <tissue evidence="1">Shoot tip</tissue>
    </source>
</reference>
<dbReference type="PANTHER" id="PTHR46975:SF2">
    <property type="entry name" value="PROTEIN SWEETIE"/>
    <property type="match status" value="1"/>
</dbReference>
<protein>
    <submittedName>
        <fullName evidence="1">PROTEIN SWEETIE</fullName>
    </submittedName>
</protein>
<accession>A0A9Q0QJ80</accession>
<evidence type="ECO:0000313" key="2">
    <source>
        <dbReference type="Proteomes" id="UP001151529"/>
    </source>
</evidence>
<keyword evidence="2" id="KW-1185">Reference proteome</keyword>
<dbReference type="OrthoDB" id="192608at2759"/>
<reference evidence="1" key="2">
    <citation type="journal article" date="2023" name="Int. J. Mol. Sci.">
        <title>De Novo Assembly and Annotation of 11 Diverse Shrub Willow (Salix) Genomes Reveals Novel Gene Organization in Sex-Linked Regions.</title>
        <authorList>
            <person name="Hyden B."/>
            <person name="Feng K."/>
            <person name="Yates T.B."/>
            <person name="Jawdy S."/>
            <person name="Cereghino C."/>
            <person name="Smart L.B."/>
            <person name="Muchero W."/>
        </authorList>
    </citation>
    <scope>NUCLEOTIDE SEQUENCE [LARGE SCALE GENOMIC DNA]</scope>
    <source>
        <tissue evidence="1">Shoot tip</tissue>
    </source>
</reference>
<dbReference type="InterPro" id="IPR044218">
    <property type="entry name" value="SWEETIE"/>
</dbReference>
<feature type="non-terminal residue" evidence="1">
    <location>
        <position position="133"/>
    </location>
</feature>
<dbReference type="SUPFAM" id="SSF48371">
    <property type="entry name" value="ARM repeat"/>
    <property type="match status" value="1"/>
</dbReference>
<dbReference type="InterPro" id="IPR016024">
    <property type="entry name" value="ARM-type_fold"/>
</dbReference>
<dbReference type="GO" id="GO:0005975">
    <property type="term" value="P:carbohydrate metabolic process"/>
    <property type="evidence" value="ECO:0007669"/>
    <property type="project" value="InterPro"/>
</dbReference>
<dbReference type="PANTHER" id="PTHR46975">
    <property type="entry name" value="PROTEIN SWEETIE"/>
    <property type="match status" value="1"/>
</dbReference>
<dbReference type="AlphaFoldDB" id="A0A9Q0QJ80"/>
<sequence>LESSDVTPSMKIAALRTLSYTLKTLGEVPLEFKELFDSTIVAAVSHSSQLVRIEAALALRVLAEVDPTCVGGLISYVVTTLSASRDNVSFEKGKQSEKIELDSLNGQTTVLAALVSISPKLPLGYPARVIILV</sequence>
<proteinExistence type="predicted"/>
<comment type="caution">
    <text evidence="1">The sequence shown here is derived from an EMBL/GenBank/DDBJ whole genome shotgun (WGS) entry which is preliminary data.</text>
</comment>
<evidence type="ECO:0000313" key="1">
    <source>
        <dbReference type="EMBL" id="KAJ6707697.1"/>
    </source>
</evidence>
<dbReference type="Proteomes" id="UP001151529">
    <property type="component" value="Chromosome 4"/>
</dbReference>
<gene>
    <name evidence="1" type="ORF">OIU85_028008</name>
</gene>